<evidence type="ECO:0000259" key="2">
    <source>
        <dbReference type="PROSITE" id="PS50943"/>
    </source>
</evidence>
<dbReference type="AlphaFoldDB" id="A0A4D7AKF5"/>
<dbReference type="PROSITE" id="PS50943">
    <property type="entry name" value="HTH_CROC1"/>
    <property type="match status" value="1"/>
</dbReference>
<dbReference type="InterPro" id="IPR001387">
    <property type="entry name" value="Cro/C1-type_HTH"/>
</dbReference>
<dbReference type="PANTHER" id="PTHR46558:SF11">
    <property type="entry name" value="HTH-TYPE TRANSCRIPTIONAL REGULATOR XRE"/>
    <property type="match status" value="1"/>
</dbReference>
<dbReference type="CDD" id="cd00093">
    <property type="entry name" value="HTH_XRE"/>
    <property type="match status" value="1"/>
</dbReference>
<accession>A0A4D7AKF5</accession>
<dbReference type="SUPFAM" id="SSF47413">
    <property type="entry name" value="lambda repressor-like DNA-binding domains"/>
    <property type="match status" value="1"/>
</dbReference>
<dbReference type="PANTHER" id="PTHR46558">
    <property type="entry name" value="TRACRIPTIONAL REGULATORY PROTEIN-RELATED-RELATED"/>
    <property type="match status" value="1"/>
</dbReference>
<dbReference type="KEGG" id="obj:EIO64_09970"/>
<evidence type="ECO:0000313" key="4">
    <source>
        <dbReference type="Proteomes" id="UP000298642"/>
    </source>
</evidence>
<proteinExistence type="predicted"/>
<name>A0A4D7AKF5_9FIRM</name>
<keyword evidence="4" id="KW-1185">Reference proteome</keyword>
<sequence length="66" mass="7698">MTFAEHLLQLRKQRGLKQTELAKIIGIGWRAYQTYERGEREPTLSTLIALADFYGLSLDELVCRER</sequence>
<dbReference type="EMBL" id="CP034413">
    <property type="protein sequence ID" value="QCI59499.1"/>
    <property type="molecule type" value="Genomic_DNA"/>
</dbReference>
<reference evidence="4" key="1">
    <citation type="submission" date="2018-12" db="EMBL/GenBank/DDBJ databases">
        <title>Dusodibacter welbiota gen. nov., sp. nov., isolated from human faeces and emended description of the Oscillibacter genus.</title>
        <authorList>
            <person name="Le Roy T."/>
            <person name="Van der Smissen P."/>
            <person name="Delzenne N."/>
            <person name="Muccioli G."/>
            <person name="Collet J.F."/>
            <person name="Cani P.D."/>
        </authorList>
    </citation>
    <scope>NUCLEOTIDE SEQUENCE [LARGE SCALE GENOMIC DNA]</scope>
    <source>
        <strain evidence="4">J115</strain>
    </source>
</reference>
<protein>
    <submittedName>
        <fullName evidence="3">Helix-turn-helix domain-containing protein</fullName>
    </submittedName>
</protein>
<gene>
    <name evidence="3" type="ORF">EIO64_09970</name>
</gene>
<organism evidence="3 4">
    <name type="scientific">Dysosmobacter welbionis</name>
    <dbReference type="NCBI Taxonomy" id="2093857"/>
    <lineage>
        <taxon>Bacteria</taxon>
        <taxon>Bacillati</taxon>
        <taxon>Bacillota</taxon>
        <taxon>Clostridia</taxon>
        <taxon>Eubacteriales</taxon>
        <taxon>Oscillospiraceae</taxon>
        <taxon>Dysosmobacter</taxon>
    </lineage>
</organism>
<dbReference type="Proteomes" id="UP000298642">
    <property type="component" value="Chromosome"/>
</dbReference>
<feature type="domain" description="HTH cro/C1-type" evidence="2">
    <location>
        <begin position="7"/>
        <end position="61"/>
    </location>
</feature>
<dbReference type="Gene3D" id="1.10.260.40">
    <property type="entry name" value="lambda repressor-like DNA-binding domains"/>
    <property type="match status" value="1"/>
</dbReference>
<dbReference type="RefSeq" id="WP_021750635.1">
    <property type="nucleotide sequence ID" value="NZ_CP034413.3"/>
</dbReference>
<evidence type="ECO:0000313" key="3">
    <source>
        <dbReference type="EMBL" id="QCI59499.1"/>
    </source>
</evidence>
<dbReference type="InterPro" id="IPR010982">
    <property type="entry name" value="Lambda_DNA-bd_dom_sf"/>
</dbReference>
<keyword evidence="1" id="KW-0238">DNA-binding</keyword>
<dbReference type="GO" id="GO:0003677">
    <property type="term" value="F:DNA binding"/>
    <property type="evidence" value="ECO:0007669"/>
    <property type="project" value="UniProtKB-KW"/>
</dbReference>
<evidence type="ECO:0000256" key="1">
    <source>
        <dbReference type="ARBA" id="ARBA00023125"/>
    </source>
</evidence>
<dbReference type="Pfam" id="PF01381">
    <property type="entry name" value="HTH_3"/>
    <property type="match status" value="1"/>
</dbReference>
<dbReference type="SMART" id="SM00530">
    <property type="entry name" value="HTH_XRE"/>
    <property type="match status" value="1"/>
</dbReference>